<feature type="domain" description="CHASE2" evidence="1">
    <location>
        <begin position="41"/>
        <end position="372"/>
    </location>
</feature>
<evidence type="ECO:0000313" key="2">
    <source>
        <dbReference type="EMBL" id="CAA9393454.1"/>
    </source>
</evidence>
<dbReference type="EMBL" id="CADCUX010000133">
    <property type="protein sequence ID" value="CAA9393454.1"/>
    <property type="molecule type" value="Genomic_DNA"/>
</dbReference>
<proteinExistence type="predicted"/>
<dbReference type="SMART" id="SM01080">
    <property type="entry name" value="CHASE2"/>
    <property type="match status" value="1"/>
</dbReference>
<protein>
    <submittedName>
        <fullName evidence="2">Adenylate cyclase</fullName>
        <ecNumber evidence="2">4.6.1.1</ecNumber>
    </submittedName>
</protein>
<dbReference type="Pfam" id="PF05226">
    <property type="entry name" value="CHASE2"/>
    <property type="match status" value="1"/>
</dbReference>
<dbReference type="EC" id="4.6.1.1" evidence="2"/>
<dbReference type="AlphaFoldDB" id="A0A6J4NVF0"/>
<dbReference type="GO" id="GO:0004016">
    <property type="term" value="F:adenylate cyclase activity"/>
    <property type="evidence" value="ECO:0007669"/>
    <property type="project" value="UniProtKB-EC"/>
</dbReference>
<accession>A0A6J4NVF0</accession>
<name>A0A6J4NVF0_9BURK</name>
<reference evidence="2" key="1">
    <citation type="submission" date="2020-02" db="EMBL/GenBank/DDBJ databases">
        <authorList>
            <person name="Meier V. D."/>
        </authorList>
    </citation>
    <scope>NUCLEOTIDE SEQUENCE</scope>
    <source>
        <strain evidence="2">AVDCRST_MAG51</strain>
    </source>
</reference>
<keyword evidence="2" id="KW-0456">Lyase</keyword>
<feature type="non-terminal residue" evidence="2">
    <location>
        <position position="1"/>
    </location>
</feature>
<sequence length="372" mass="40107">ANRVAGRMKALARHWSRIAVTLVPLVLAVLHATGAVPLGVLQRLDDIIYDARLRATMPRTLDERIVIVDLDEKSLAEVGRWPWSRNRVAALVDELFDGQQAAILGFDVVFAEPDDSSGLRRLRQLAQAELKDQPGFGHRIEQLQPQLDYDSVLASALKDRPIVMGYYFTGSDREAHASGVLPQPVMHKDALQGRPVRFTRWSGYGANIEPLARAAPAAGFFNPVVDADGVVRAIPLLAEYRDQYYESLALAMFRALAGGPAVEPGFTADGAGGRDDHALDHIRLRSDSRSHRVPVAEGVVTLVPFRGPGGPAGGSFRYVSAADLLAKRIAPASLKGKIVLIGTTAPGLQDLRVTPVGQAYAGVETHANLISG</sequence>
<feature type="non-terminal residue" evidence="2">
    <location>
        <position position="372"/>
    </location>
</feature>
<evidence type="ECO:0000259" key="1">
    <source>
        <dbReference type="SMART" id="SM01080"/>
    </source>
</evidence>
<organism evidence="2">
    <name type="scientific">uncultured Ramlibacter sp</name>
    <dbReference type="NCBI Taxonomy" id="260755"/>
    <lineage>
        <taxon>Bacteria</taxon>
        <taxon>Pseudomonadati</taxon>
        <taxon>Pseudomonadota</taxon>
        <taxon>Betaproteobacteria</taxon>
        <taxon>Burkholderiales</taxon>
        <taxon>Comamonadaceae</taxon>
        <taxon>Ramlibacter</taxon>
        <taxon>environmental samples</taxon>
    </lineage>
</organism>
<dbReference type="InterPro" id="IPR007890">
    <property type="entry name" value="CHASE2"/>
</dbReference>
<gene>
    <name evidence="2" type="ORF">AVDCRST_MAG51-472</name>
</gene>